<accession>A0ABX0GI40</accession>
<organism evidence="1 2">
    <name type="scientific">Photorhabdus tasmaniensis</name>
    <dbReference type="NCBI Taxonomy" id="1004159"/>
    <lineage>
        <taxon>Bacteria</taxon>
        <taxon>Pseudomonadati</taxon>
        <taxon>Pseudomonadota</taxon>
        <taxon>Gammaproteobacteria</taxon>
        <taxon>Enterobacterales</taxon>
        <taxon>Morganellaceae</taxon>
        <taxon>Photorhabdus</taxon>
    </lineage>
</organism>
<reference evidence="1 2" key="1">
    <citation type="submission" date="2018-02" db="EMBL/GenBank/DDBJ databases">
        <authorList>
            <person name="Machado R.A."/>
        </authorList>
    </citation>
    <scope>NUCLEOTIDE SEQUENCE [LARGE SCALE GENOMIC DNA]</scope>
    <source>
        <strain evidence="1 2">T327</strain>
    </source>
</reference>
<name>A0ABX0GI40_9GAMM</name>
<dbReference type="EMBL" id="PUJU01000016">
    <property type="protein sequence ID" value="NHB87938.1"/>
    <property type="molecule type" value="Genomic_DNA"/>
</dbReference>
<evidence type="ECO:0000313" key="2">
    <source>
        <dbReference type="Proteomes" id="UP000697802"/>
    </source>
</evidence>
<dbReference type="Proteomes" id="UP000697802">
    <property type="component" value="Unassembled WGS sequence"/>
</dbReference>
<proteinExistence type="predicted"/>
<gene>
    <name evidence="1" type="ORF">C5471_09540</name>
</gene>
<protein>
    <submittedName>
        <fullName evidence="1">Uncharacterized protein</fullName>
    </submittedName>
</protein>
<keyword evidence="2" id="KW-1185">Reference proteome</keyword>
<sequence>MGISKKSSGIKSDYDLARKFFVIKKKIQIFFNLMKITFFAQTNLVNSYNNHPLFLQQQK</sequence>
<evidence type="ECO:0000313" key="1">
    <source>
        <dbReference type="EMBL" id="NHB87938.1"/>
    </source>
</evidence>
<comment type="caution">
    <text evidence="1">The sequence shown here is derived from an EMBL/GenBank/DDBJ whole genome shotgun (WGS) entry which is preliminary data.</text>
</comment>